<dbReference type="RefSeq" id="WP_117492909.1">
    <property type="nucleotide sequence ID" value="NZ_QVIG01000003.1"/>
</dbReference>
<keyword evidence="3" id="KW-1185">Reference proteome</keyword>
<sequence>MGGGTAGFAVVVFGALGGVVAYLAGVVGLRELRRLRRVGVPVRALVRERAAAPEDRALPPRPLLQFETEDGRVVEVFSPVPSTARHPLPDGGFVPVRYDPADPRQVLVDGRERAGLEYGFLALGVLVVLGSITLGAAVL</sequence>
<keyword evidence="1" id="KW-1133">Transmembrane helix</keyword>
<keyword evidence="1" id="KW-0472">Membrane</keyword>
<organism evidence="2 3">
    <name type="scientific">Kitasatospora xanthocidica</name>
    <dbReference type="NCBI Taxonomy" id="83382"/>
    <lineage>
        <taxon>Bacteria</taxon>
        <taxon>Bacillati</taxon>
        <taxon>Actinomycetota</taxon>
        <taxon>Actinomycetes</taxon>
        <taxon>Kitasatosporales</taxon>
        <taxon>Streptomycetaceae</taxon>
        <taxon>Kitasatospora</taxon>
    </lineage>
</organism>
<evidence type="ECO:0000313" key="2">
    <source>
        <dbReference type="EMBL" id="RGD55562.1"/>
    </source>
</evidence>
<evidence type="ECO:0000256" key="1">
    <source>
        <dbReference type="SAM" id="Phobius"/>
    </source>
</evidence>
<reference evidence="2 3" key="1">
    <citation type="submission" date="2018-08" db="EMBL/GenBank/DDBJ databases">
        <title>Diversity &amp; Physiological Properties of Lignin-Decomposing Actinobacteria from Soil.</title>
        <authorList>
            <person name="Roh S.G."/>
            <person name="Kim S.B."/>
        </authorList>
    </citation>
    <scope>NUCLEOTIDE SEQUENCE [LARGE SCALE GENOMIC DNA]</scope>
    <source>
        <strain evidence="2 3">MMS17-GH009</strain>
    </source>
</reference>
<gene>
    <name evidence="2" type="ORF">DR950_40140</name>
</gene>
<feature type="transmembrane region" description="Helical" evidence="1">
    <location>
        <begin position="6"/>
        <end position="29"/>
    </location>
</feature>
<protein>
    <submittedName>
        <fullName evidence="2">DUF3592 domain-containing protein</fullName>
    </submittedName>
</protein>
<dbReference type="EMBL" id="QVIG01000003">
    <property type="protein sequence ID" value="RGD55562.1"/>
    <property type="molecule type" value="Genomic_DNA"/>
</dbReference>
<dbReference type="AlphaFoldDB" id="A0A372ZJ70"/>
<accession>A0A372ZJ70</accession>
<evidence type="ECO:0000313" key="3">
    <source>
        <dbReference type="Proteomes" id="UP000263377"/>
    </source>
</evidence>
<comment type="caution">
    <text evidence="2">The sequence shown here is derived from an EMBL/GenBank/DDBJ whole genome shotgun (WGS) entry which is preliminary data.</text>
</comment>
<name>A0A372ZJ70_9ACTN</name>
<proteinExistence type="predicted"/>
<keyword evidence="1" id="KW-0812">Transmembrane</keyword>
<feature type="transmembrane region" description="Helical" evidence="1">
    <location>
        <begin position="118"/>
        <end position="138"/>
    </location>
</feature>
<dbReference type="Proteomes" id="UP000263377">
    <property type="component" value="Unassembled WGS sequence"/>
</dbReference>